<proteinExistence type="predicted"/>
<feature type="transmembrane region" description="Helical" evidence="1">
    <location>
        <begin position="458"/>
        <end position="477"/>
    </location>
</feature>
<feature type="transmembrane region" description="Helical" evidence="1">
    <location>
        <begin position="489"/>
        <end position="509"/>
    </location>
</feature>
<dbReference type="Proteomes" id="UP000005801">
    <property type="component" value="Unassembled WGS sequence"/>
</dbReference>
<keyword evidence="3" id="KW-1185">Reference proteome</keyword>
<feature type="transmembrane region" description="Helical" evidence="1">
    <location>
        <begin position="394"/>
        <end position="415"/>
    </location>
</feature>
<feature type="transmembrane region" description="Helical" evidence="1">
    <location>
        <begin position="182"/>
        <end position="200"/>
    </location>
</feature>
<feature type="transmembrane region" description="Helical" evidence="1">
    <location>
        <begin position="207"/>
        <end position="226"/>
    </location>
</feature>
<organism evidence="2 3">
    <name type="scientific">Plesiocystis pacifica SIR-1</name>
    <dbReference type="NCBI Taxonomy" id="391625"/>
    <lineage>
        <taxon>Bacteria</taxon>
        <taxon>Pseudomonadati</taxon>
        <taxon>Myxococcota</taxon>
        <taxon>Polyangia</taxon>
        <taxon>Nannocystales</taxon>
        <taxon>Nannocystaceae</taxon>
        <taxon>Plesiocystis</taxon>
    </lineage>
</organism>
<gene>
    <name evidence="2" type="ORF">PPSIR1_28143</name>
</gene>
<feature type="transmembrane region" description="Helical" evidence="1">
    <location>
        <begin position="155"/>
        <end position="176"/>
    </location>
</feature>
<dbReference type="eggNOG" id="COG1807">
    <property type="taxonomic scope" value="Bacteria"/>
</dbReference>
<sequence length="531" mass="58705">MAEAPAARETTPTTPSAPSPWRSWLRPIAAFIVTFVVLASFAGGERLRSASANNHYAHLAQSWLDGTLEHEGKPKGWCTKELRRAKQCKRNRHDDWARVWTLSLRDGSTVRAHKCRTEACDALRKRGVEGWLTLGRGAQLLELGRGEIVERRETWYVSFPPTPALVMLPAVALWGPEGTPDVLLTCLLAALIPAVLLRLFDRERGEQLEHLFAAGAWALGSPALLLGSHGEVWFTAQIVSALCLALYVSMAWRCHRPLLAGLALGLAVGARPHVAVAVVFFALEWWREGQRQDQSLRERALVALRFAAPIVVIGSALMAMNWARFADPFEFGHRFLDIRWQRRMQEIGMFAPDYLGRNLRCAFTLMPTWAHGPGALPELLGGPKSDLAAWVPRVSIHGSSILLGSPWVLLTAFALRPRAEGEDSPAPQRWGLLLAAAAVAVPSLLYQNSGQLQFSYRFAVDWLPFALPALVVAGGAGSSKTPWGVRVRWLFLALVLAAAAWQLHGAWWFDRAPGRLFVTDSAGWPFESELR</sequence>
<accession>A6FZQ1</accession>
<feature type="transmembrane region" description="Helical" evidence="1">
    <location>
        <begin position="232"/>
        <end position="252"/>
    </location>
</feature>
<evidence type="ECO:0000313" key="3">
    <source>
        <dbReference type="Proteomes" id="UP000005801"/>
    </source>
</evidence>
<feature type="transmembrane region" description="Helical" evidence="1">
    <location>
        <begin position="24"/>
        <end position="43"/>
    </location>
</feature>
<evidence type="ECO:0000256" key="1">
    <source>
        <dbReference type="SAM" id="Phobius"/>
    </source>
</evidence>
<reference evidence="2 3" key="1">
    <citation type="submission" date="2007-06" db="EMBL/GenBank/DDBJ databases">
        <authorList>
            <person name="Shimkets L."/>
            <person name="Ferriera S."/>
            <person name="Johnson J."/>
            <person name="Kravitz S."/>
            <person name="Beeson K."/>
            <person name="Sutton G."/>
            <person name="Rogers Y.-H."/>
            <person name="Friedman R."/>
            <person name="Frazier M."/>
            <person name="Venter J.C."/>
        </authorList>
    </citation>
    <scope>NUCLEOTIDE SEQUENCE [LARGE SCALE GENOMIC DNA]</scope>
    <source>
        <strain evidence="2 3">SIR-1</strain>
    </source>
</reference>
<keyword evidence="1" id="KW-0812">Transmembrane</keyword>
<feature type="transmembrane region" description="Helical" evidence="1">
    <location>
        <begin position="303"/>
        <end position="323"/>
    </location>
</feature>
<feature type="transmembrane region" description="Helical" evidence="1">
    <location>
        <begin position="259"/>
        <end position="283"/>
    </location>
</feature>
<name>A6FZQ1_9BACT</name>
<evidence type="ECO:0008006" key="4">
    <source>
        <dbReference type="Google" id="ProtNLM"/>
    </source>
</evidence>
<keyword evidence="1" id="KW-1133">Transmembrane helix</keyword>
<evidence type="ECO:0000313" key="2">
    <source>
        <dbReference type="EMBL" id="EDM80857.1"/>
    </source>
</evidence>
<dbReference type="AlphaFoldDB" id="A6FZQ1"/>
<dbReference type="STRING" id="391625.PPSIR1_28143"/>
<keyword evidence="1" id="KW-0472">Membrane</keyword>
<comment type="caution">
    <text evidence="2">The sequence shown here is derived from an EMBL/GenBank/DDBJ whole genome shotgun (WGS) entry which is preliminary data.</text>
</comment>
<dbReference type="RefSeq" id="WP_006969950.1">
    <property type="nucleotide sequence ID" value="NZ_ABCS01000007.1"/>
</dbReference>
<dbReference type="OrthoDB" id="147193at2"/>
<feature type="transmembrane region" description="Helical" evidence="1">
    <location>
        <begin position="427"/>
        <end position="446"/>
    </location>
</feature>
<dbReference type="EMBL" id="ABCS01000007">
    <property type="protein sequence ID" value="EDM80857.1"/>
    <property type="molecule type" value="Genomic_DNA"/>
</dbReference>
<protein>
    <recommendedName>
        <fullName evidence="4">Glycosyltransferase RgtA/B/C/D-like domain-containing protein</fullName>
    </recommendedName>
</protein>